<keyword evidence="9 14" id="KW-1133">Transmembrane helix</keyword>
<accession>A0A6A1V7S1</accession>
<keyword evidence="10 14" id="KW-0472">Membrane</keyword>
<keyword evidence="7" id="KW-0769">Symport</keyword>
<evidence type="ECO:0000256" key="13">
    <source>
        <dbReference type="SAM" id="MobiDB-lite"/>
    </source>
</evidence>
<evidence type="ECO:0000256" key="1">
    <source>
        <dbReference type="ARBA" id="ARBA00002501"/>
    </source>
</evidence>
<sequence>MVPDYASQPPLAAEADKRGEEEAAAAAKEGGKGTWKHAAFHVATTIATPAAYAPLPFALASLGWPLGFWGFFSIAFFQQVASLGNNIAIQIAAGSSLKQFTKHFCPDGALTLQHFIIFFGAFELLLSQLPDIHSLRWVNALCTFSTVGFAATTIGVTIYDGKKMDRNDVSYSLQGSSSLKTFQAFNALGIVAFSFGDAMLPEIQNTIREPAKKNMYKGVSAAYSIIVLSYWILAFCGYWAFGSEVKPYILTSLSSPEWTIVMANLFAVVQISGCYQIYCRPTYSYFEERLLSNKANRHFPLRNNLIRFIFTSVYMVLITLIAAAMPFFGDFVAICGAIGFTPLDFVFPALAYLKAGRMPKKTRLRHAVQLLNLAIATWFSGVAVLGCIGAVRFIVEDIKTYSPLTTIPSSSFPTCRPWRELVQPLSSFTRPCALGEASIRIKRNLGFFRVNYALFVLVVLFLSLLWHPISMIVFLVVFAAWCFLYFLRVEPLVVFNRQVDDRIVLACLAVITIVALVLTEVWLNVLVSILVGAGIVLLHAVFRGTEDLYNDGEGEAADGGLFSVVGSPPPARAAFSRA</sequence>
<feature type="transmembrane region" description="Helical" evidence="14">
    <location>
        <begin position="261"/>
        <end position="283"/>
    </location>
</feature>
<evidence type="ECO:0000259" key="15">
    <source>
        <dbReference type="Pfam" id="PF01490"/>
    </source>
</evidence>
<feature type="transmembrane region" description="Helical" evidence="14">
    <location>
        <begin position="221"/>
        <end position="241"/>
    </location>
</feature>
<comment type="function">
    <text evidence="1">May be involved in both secretory and endocytic intracellular trafficking in the endosomal/prevacuolar compartments.</text>
</comment>
<keyword evidence="17" id="KW-1185">Reference proteome</keyword>
<dbReference type="GO" id="GO:0005783">
    <property type="term" value="C:endoplasmic reticulum"/>
    <property type="evidence" value="ECO:0007669"/>
    <property type="project" value="UniProtKB-ARBA"/>
</dbReference>
<evidence type="ECO:0000256" key="11">
    <source>
        <dbReference type="ARBA" id="ARBA00023294"/>
    </source>
</evidence>
<reference evidence="16 17" key="1">
    <citation type="journal article" date="2019" name="Plant Biotechnol. J.">
        <title>The red bayberry genome and genetic basis of sex determination.</title>
        <authorList>
            <person name="Jia H.M."/>
            <person name="Jia H.J."/>
            <person name="Cai Q.L."/>
            <person name="Wang Y."/>
            <person name="Zhao H.B."/>
            <person name="Yang W.F."/>
            <person name="Wang G.Y."/>
            <person name="Li Y.H."/>
            <person name="Zhan D.L."/>
            <person name="Shen Y.T."/>
            <person name="Niu Q.F."/>
            <person name="Chang L."/>
            <person name="Qiu J."/>
            <person name="Zhao L."/>
            <person name="Xie H.B."/>
            <person name="Fu W.Y."/>
            <person name="Jin J."/>
            <person name="Li X.W."/>
            <person name="Jiao Y."/>
            <person name="Zhou C.C."/>
            <person name="Tu T."/>
            <person name="Chai C.Y."/>
            <person name="Gao J.L."/>
            <person name="Fan L.J."/>
            <person name="van de Weg E."/>
            <person name="Wang J.Y."/>
            <person name="Gao Z.S."/>
        </authorList>
    </citation>
    <scope>NUCLEOTIDE SEQUENCE [LARGE SCALE GENOMIC DNA]</scope>
    <source>
        <tissue evidence="16">Leaves</tissue>
    </source>
</reference>
<evidence type="ECO:0000256" key="8">
    <source>
        <dbReference type="ARBA" id="ARBA00022970"/>
    </source>
</evidence>
<comment type="function">
    <text evidence="12">Carrier protein involved in proton-driven auxin influx. Mediates the formation of auxin gradient from developing leaves (site of auxin biosynthesis) to tips by contributing to the loading of auxin in vascular tissues and facilitating acropetal (base to tip) auxin transport within inner tissues of the root apex, and basipetal (tip to base) auxin transport within outer tissues of the root apex. May be involved in lateral roots and nodules formation.</text>
</comment>
<keyword evidence="6 14" id="KW-0812">Transmembrane</keyword>
<evidence type="ECO:0000256" key="2">
    <source>
        <dbReference type="ARBA" id="ARBA00004127"/>
    </source>
</evidence>
<feature type="transmembrane region" description="Helical" evidence="14">
    <location>
        <begin position="499"/>
        <end position="519"/>
    </location>
</feature>
<gene>
    <name evidence="16" type="ORF">CJ030_MR6G011300</name>
</gene>
<evidence type="ECO:0000256" key="3">
    <source>
        <dbReference type="ARBA" id="ARBA00005590"/>
    </source>
</evidence>
<dbReference type="GO" id="GO:0009734">
    <property type="term" value="P:auxin-activated signaling pathway"/>
    <property type="evidence" value="ECO:0007669"/>
    <property type="project" value="UniProtKB-KW"/>
</dbReference>
<evidence type="ECO:0000256" key="12">
    <source>
        <dbReference type="ARBA" id="ARBA00045588"/>
    </source>
</evidence>
<evidence type="ECO:0000256" key="7">
    <source>
        <dbReference type="ARBA" id="ARBA00022847"/>
    </source>
</evidence>
<evidence type="ECO:0000256" key="9">
    <source>
        <dbReference type="ARBA" id="ARBA00022989"/>
    </source>
</evidence>
<dbReference type="PANTHER" id="PTHR48017">
    <property type="entry name" value="OS05G0424000 PROTEIN-RELATED"/>
    <property type="match status" value="1"/>
</dbReference>
<dbReference type="InterPro" id="IPR004895">
    <property type="entry name" value="Prenylated_rab_accept_PRA1"/>
</dbReference>
<keyword evidence="8" id="KW-0029">Amino-acid transport</keyword>
<evidence type="ECO:0000313" key="16">
    <source>
        <dbReference type="EMBL" id="KAB1208864.1"/>
    </source>
</evidence>
<keyword evidence="5" id="KW-0813">Transport</keyword>
<dbReference type="Proteomes" id="UP000516437">
    <property type="component" value="Chromosome 6"/>
</dbReference>
<feature type="domain" description="Amino acid transporter transmembrane" evidence="15">
    <location>
        <begin position="66"/>
        <end position="388"/>
    </location>
</feature>
<evidence type="ECO:0000256" key="14">
    <source>
        <dbReference type="SAM" id="Phobius"/>
    </source>
</evidence>
<comment type="similarity">
    <text evidence="3">Belongs to the amino acid/polyamine transporter 2 family. Amino acid/auxin permease (AAAP) (TC 2.A.18.1) subfamily.</text>
</comment>
<keyword evidence="11" id="KW-0927">Auxin signaling pathway</keyword>
<evidence type="ECO:0000256" key="6">
    <source>
        <dbReference type="ARBA" id="ARBA00022692"/>
    </source>
</evidence>
<dbReference type="AlphaFoldDB" id="A0A6A1V7S1"/>
<dbReference type="EMBL" id="RXIC02000024">
    <property type="protein sequence ID" value="KAB1208864.1"/>
    <property type="molecule type" value="Genomic_DNA"/>
</dbReference>
<proteinExistence type="inferred from homology"/>
<evidence type="ECO:0000313" key="17">
    <source>
        <dbReference type="Proteomes" id="UP000516437"/>
    </source>
</evidence>
<feature type="transmembrane region" description="Helical" evidence="14">
    <location>
        <begin position="304"/>
        <end position="325"/>
    </location>
</feature>
<dbReference type="InterPro" id="IPR013057">
    <property type="entry name" value="AA_transpt_TM"/>
</dbReference>
<name>A0A6A1V7S1_9ROSI</name>
<feature type="transmembrane region" description="Helical" evidence="14">
    <location>
        <begin position="138"/>
        <end position="159"/>
    </location>
</feature>
<feature type="transmembrane region" description="Helical" evidence="14">
    <location>
        <begin position="525"/>
        <end position="542"/>
    </location>
</feature>
<dbReference type="Pfam" id="PF01490">
    <property type="entry name" value="Aa_trans"/>
    <property type="match status" value="1"/>
</dbReference>
<feature type="transmembrane region" description="Helical" evidence="14">
    <location>
        <begin position="454"/>
        <end position="487"/>
    </location>
</feature>
<feature type="transmembrane region" description="Helical" evidence="14">
    <location>
        <begin position="331"/>
        <end position="353"/>
    </location>
</feature>
<organism evidence="16 17">
    <name type="scientific">Morella rubra</name>
    <name type="common">Chinese bayberry</name>
    <dbReference type="NCBI Taxonomy" id="262757"/>
    <lineage>
        <taxon>Eukaryota</taxon>
        <taxon>Viridiplantae</taxon>
        <taxon>Streptophyta</taxon>
        <taxon>Embryophyta</taxon>
        <taxon>Tracheophyta</taxon>
        <taxon>Spermatophyta</taxon>
        <taxon>Magnoliopsida</taxon>
        <taxon>eudicotyledons</taxon>
        <taxon>Gunneridae</taxon>
        <taxon>Pentapetalae</taxon>
        <taxon>rosids</taxon>
        <taxon>fabids</taxon>
        <taxon>Fagales</taxon>
        <taxon>Myricaceae</taxon>
        <taxon>Morella</taxon>
    </lineage>
</organism>
<protein>
    <submittedName>
        <fullName evidence="16">GABA transporter 1</fullName>
    </submittedName>
</protein>
<dbReference type="GO" id="GO:0006865">
    <property type="term" value="P:amino acid transport"/>
    <property type="evidence" value="ECO:0007669"/>
    <property type="project" value="UniProtKB-KW"/>
</dbReference>
<feature type="transmembrane region" description="Helical" evidence="14">
    <location>
        <begin position="108"/>
        <end position="126"/>
    </location>
</feature>
<dbReference type="Pfam" id="PF03208">
    <property type="entry name" value="PRA1"/>
    <property type="match status" value="1"/>
</dbReference>
<dbReference type="GO" id="GO:0016192">
    <property type="term" value="P:vesicle-mediated transport"/>
    <property type="evidence" value="ECO:0007669"/>
    <property type="project" value="UniProtKB-ARBA"/>
</dbReference>
<evidence type="ECO:0000256" key="10">
    <source>
        <dbReference type="ARBA" id="ARBA00023136"/>
    </source>
</evidence>
<evidence type="ECO:0000256" key="4">
    <source>
        <dbReference type="ARBA" id="ARBA00006483"/>
    </source>
</evidence>
<feature type="transmembrane region" description="Helical" evidence="14">
    <location>
        <begin position="373"/>
        <end position="395"/>
    </location>
</feature>
<comment type="similarity">
    <text evidence="4">Belongs to the PRA1 family.</text>
</comment>
<feature type="region of interest" description="Disordered" evidence="13">
    <location>
        <begin position="1"/>
        <end position="30"/>
    </location>
</feature>
<dbReference type="GO" id="GO:0015293">
    <property type="term" value="F:symporter activity"/>
    <property type="evidence" value="ECO:0007669"/>
    <property type="project" value="UniProtKB-KW"/>
</dbReference>
<dbReference type="OrthoDB" id="40134at2759"/>
<comment type="caution">
    <text evidence="16">The sequence shown here is derived from an EMBL/GenBank/DDBJ whole genome shotgun (WGS) entry which is preliminary data.</text>
</comment>
<comment type="subcellular location">
    <subcellularLocation>
        <location evidence="2">Endomembrane system</location>
        <topology evidence="2">Multi-pass membrane protein</topology>
    </subcellularLocation>
</comment>
<evidence type="ECO:0000256" key="5">
    <source>
        <dbReference type="ARBA" id="ARBA00022448"/>
    </source>
</evidence>